<feature type="active site" description="Proton donor" evidence="3">
    <location>
        <position position="514"/>
    </location>
</feature>
<dbReference type="GO" id="GO:0044550">
    <property type="term" value="P:secondary metabolite biosynthetic process"/>
    <property type="evidence" value="ECO:0007669"/>
    <property type="project" value="TreeGrafter"/>
</dbReference>
<evidence type="ECO:0000256" key="3">
    <source>
        <dbReference type="PIRSR" id="PIRSR000137-1"/>
    </source>
</evidence>
<evidence type="ECO:0000259" key="5">
    <source>
        <dbReference type="PROSITE" id="PS00624"/>
    </source>
</evidence>
<keyword evidence="2" id="KW-0325">Glycoprotein</keyword>
<dbReference type="Pfam" id="PF00732">
    <property type="entry name" value="GMC_oxred_N"/>
    <property type="match status" value="1"/>
</dbReference>
<proteinExistence type="inferred from homology"/>
<comment type="cofactor">
    <cofactor evidence="4">
        <name>FAD</name>
        <dbReference type="ChEBI" id="CHEBI:57692"/>
    </cofactor>
</comment>
<keyword evidence="7" id="KW-1185">Reference proteome</keyword>
<dbReference type="EMBL" id="JAKJXP020000091">
    <property type="protein sequence ID" value="KAK7747585.1"/>
    <property type="molecule type" value="Genomic_DNA"/>
</dbReference>
<organism evidence="6 7">
    <name type="scientific">Diatrype stigma</name>
    <dbReference type="NCBI Taxonomy" id="117547"/>
    <lineage>
        <taxon>Eukaryota</taxon>
        <taxon>Fungi</taxon>
        <taxon>Dikarya</taxon>
        <taxon>Ascomycota</taxon>
        <taxon>Pezizomycotina</taxon>
        <taxon>Sordariomycetes</taxon>
        <taxon>Xylariomycetidae</taxon>
        <taxon>Xylariales</taxon>
        <taxon>Diatrypaceae</taxon>
        <taxon>Diatrype</taxon>
    </lineage>
</organism>
<comment type="caution">
    <text evidence="6">The sequence shown here is derived from an EMBL/GenBank/DDBJ whole genome shotgun (WGS) entry which is preliminary data.</text>
</comment>
<feature type="active site" description="Proton acceptor" evidence="3">
    <location>
        <position position="558"/>
    </location>
</feature>
<dbReference type="AlphaFoldDB" id="A0AAN9UGM6"/>
<name>A0AAN9UGM6_9PEZI</name>
<feature type="domain" description="Glucose-methanol-choline oxidoreductase N-terminal" evidence="5">
    <location>
        <begin position="278"/>
        <end position="292"/>
    </location>
</feature>
<protein>
    <recommendedName>
        <fullName evidence="5">Glucose-methanol-choline oxidoreductase N-terminal domain-containing protein</fullName>
    </recommendedName>
</protein>
<evidence type="ECO:0000256" key="1">
    <source>
        <dbReference type="ARBA" id="ARBA00010790"/>
    </source>
</evidence>
<dbReference type="SUPFAM" id="SSF54373">
    <property type="entry name" value="FAD-linked reductases, C-terminal domain"/>
    <property type="match status" value="1"/>
</dbReference>
<dbReference type="PANTHER" id="PTHR11552:SF138">
    <property type="entry name" value="DEHYDROGENASE PKFF-RELATED"/>
    <property type="match status" value="1"/>
</dbReference>
<keyword evidence="4" id="KW-0274">FAD</keyword>
<dbReference type="InterPro" id="IPR007867">
    <property type="entry name" value="GMC_OxRtase_C"/>
</dbReference>
<dbReference type="InterPro" id="IPR036188">
    <property type="entry name" value="FAD/NAD-bd_sf"/>
</dbReference>
<evidence type="ECO:0000256" key="4">
    <source>
        <dbReference type="PIRSR" id="PIRSR000137-2"/>
    </source>
</evidence>
<comment type="similarity">
    <text evidence="1">Belongs to the GMC oxidoreductase family.</text>
</comment>
<sequence>MEASYDYVIVGGGTAGLTLAARLSEDPTMSVAVVEAGTYYQIGNPVLSSTPLGACAWNGTSPTFTNTAVDWGIKTTPQKGVLDRELPYPRGKCLGGSSGRNFMMYIRPDAGSLQKWADMVDDQSYTFDKMLPYFQKSCHFTPPDHATWAPHPVPQYSSKAFVPEGGPLQVSYYNNVRPFSTYLEKAFNEIGIPTTDDLNCGNLIGAQYCTNTIDPTTASRSSAQTAFLDLCQARHNIKVFQQTSAKRILFDEQKRATGVTVDSGLCLKARREIILSAGAFQSPQLLMVSGVGPAEALKKLNISVVADRPGVGQNLEDHVMYAPSYRVKLDTILAETGDPAKAVPLLIQYFTKARGPLAHSGTDFVAWEKLPRELLSEEAIAVLSDLPDSFPEVEYMSMDAYYGDYSNPLFEGAPKDGYNYVALLIAPMAMRSRGSVTIKSADTADLPVVDPNWLTDPVDQEVAVAAFKRARQLFSTKTIQAILADPVEYSPGPAVETDEQILDTIRKTLSALYHASVTCRMGKTDDPTAVVDTSCKVIGVSGLRVVDTSSFAMLPSGHPQALVYALAEKIADEIKAGK</sequence>
<dbReference type="InterPro" id="IPR012132">
    <property type="entry name" value="GMC_OxRdtase"/>
</dbReference>
<dbReference type="Gene3D" id="3.30.560.10">
    <property type="entry name" value="Glucose Oxidase, domain 3"/>
    <property type="match status" value="1"/>
</dbReference>
<reference evidence="6 7" key="1">
    <citation type="submission" date="2024-02" db="EMBL/GenBank/DDBJ databases">
        <title>De novo assembly and annotation of 12 fungi associated with fruit tree decline syndrome in Ontario, Canada.</title>
        <authorList>
            <person name="Sulman M."/>
            <person name="Ellouze W."/>
            <person name="Ilyukhin E."/>
        </authorList>
    </citation>
    <scope>NUCLEOTIDE SEQUENCE [LARGE SCALE GENOMIC DNA]</scope>
    <source>
        <strain evidence="6 7">M11/M66-122</strain>
    </source>
</reference>
<accession>A0AAN9UGM6</accession>
<dbReference type="GO" id="GO:0050660">
    <property type="term" value="F:flavin adenine dinucleotide binding"/>
    <property type="evidence" value="ECO:0007669"/>
    <property type="project" value="InterPro"/>
</dbReference>
<dbReference type="GO" id="GO:0016614">
    <property type="term" value="F:oxidoreductase activity, acting on CH-OH group of donors"/>
    <property type="evidence" value="ECO:0007669"/>
    <property type="project" value="InterPro"/>
</dbReference>
<dbReference type="PANTHER" id="PTHR11552">
    <property type="entry name" value="GLUCOSE-METHANOL-CHOLINE GMC OXIDOREDUCTASE"/>
    <property type="match status" value="1"/>
</dbReference>
<gene>
    <name evidence="6" type="ORF">SLS62_009084</name>
</gene>
<evidence type="ECO:0000313" key="7">
    <source>
        <dbReference type="Proteomes" id="UP001320420"/>
    </source>
</evidence>
<dbReference type="Pfam" id="PF05199">
    <property type="entry name" value="GMC_oxred_C"/>
    <property type="match status" value="1"/>
</dbReference>
<feature type="binding site" evidence="4">
    <location>
        <begin position="559"/>
        <end position="560"/>
    </location>
    <ligand>
        <name>FAD</name>
        <dbReference type="ChEBI" id="CHEBI:57692"/>
    </ligand>
</feature>
<evidence type="ECO:0000256" key="2">
    <source>
        <dbReference type="ARBA" id="ARBA00023180"/>
    </source>
</evidence>
<dbReference type="PROSITE" id="PS00624">
    <property type="entry name" value="GMC_OXRED_2"/>
    <property type="match status" value="1"/>
</dbReference>
<keyword evidence="4" id="KW-0285">Flavoprotein</keyword>
<evidence type="ECO:0000313" key="6">
    <source>
        <dbReference type="EMBL" id="KAK7747585.1"/>
    </source>
</evidence>
<dbReference type="Proteomes" id="UP001320420">
    <property type="component" value="Unassembled WGS sequence"/>
</dbReference>
<dbReference type="Gene3D" id="3.50.50.60">
    <property type="entry name" value="FAD/NAD(P)-binding domain"/>
    <property type="match status" value="1"/>
</dbReference>
<dbReference type="InterPro" id="IPR000172">
    <property type="entry name" value="GMC_OxRdtase_N"/>
</dbReference>
<dbReference type="SUPFAM" id="SSF51905">
    <property type="entry name" value="FAD/NAD(P)-binding domain"/>
    <property type="match status" value="1"/>
</dbReference>
<dbReference type="PIRSF" id="PIRSF000137">
    <property type="entry name" value="Alcohol_oxidase"/>
    <property type="match status" value="1"/>
</dbReference>